<reference evidence="1" key="1">
    <citation type="submission" date="2020-05" db="EMBL/GenBank/DDBJ databases">
        <authorList>
            <person name="Chiriac C."/>
            <person name="Salcher M."/>
            <person name="Ghai R."/>
            <person name="Kavagutti S V."/>
        </authorList>
    </citation>
    <scope>NUCLEOTIDE SEQUENCE</scope>
</reference>
<dbReference type="InterPro" id="IPR006311">
    <property type="entry name" value="TAT_signal"/>
</dbReference>
<dbReference type="PROSITE" id="PS51318">
    <property type="entry name" value="TAT"/>
    <property type="match status" value="1"/>
</dbReference>
<accession>A0A6J6FS57</accession>
<gene>
    <name evidence="1" type="ORF">UFOPK1722_01686</name>
</gene>
<dbReference type="EMBL" id="CAEZTS010000189">
    <property type="protein sequence ID" value="CAB4591896.1"/>
    <property type="molecule type" value="Genomic_DNA"/>
</dbReference>
<organism evidence="1">
    <name type="scientific">freshwater metagenome</name>
    <dbReference type="NCBI Taxonomy" id="449393"/>
    <lineage>
        <taxon>unclassified sequences</taxon>
        <taxon>metagenomes</taxon>
        <taxon>ecological metagenomes</taxon>
    </lineage>
</organism>
<name>A0A6J6FS57_9ZZZZ</name>
<sequence>MDIDEINRLQAQIDALQAQVESLRGDAEPERASRRGMLKLAAGAAVGAVAGGMALGSHSVLAGSTTPPAEYFFSMSPTRVYDSRWTTTGSGLSSTNLGRLSPNTVRTVAITRGRSESGTVTNSQFLPPAEGFSDQNRVTAVAYNLTVTSGTGVNYLAISPGDASTKPATSAINFAANQNIANGGITRATWDGTERLSVGDYEIKVWCGDDVGSVHFIIDITGFWWNTLSGPSSPWSRGL</sequence>
<proteinExistence type="predicted"/>
<protein>
    <submittedName>
        <fullName evidence="1">Unannotated protein</fullName>
    </submittedName>
</protein>
<dbReference type="AlphaFoldDB" id="A0A6J6FS57"/>
<evidence type="ECO:0000313" key="1">
    <source>
        <dbReference type="EMBL" id="CAB4591896.1"/>
    </source>
</evidence>